<sequence length="229" mass="26771">MLFYFKKIFGTVISFFYIFVNLNFYNSIFHEYVNDKIFHITLWLGIVEIFFWIMLFYSVFYLKDKSSNTNSKSQEEAEKKVIKDIRDLLICFAIFLVSLICINISRVILQSSPYMNDVVSSVSTYVLFVGGTRVLFIFSSIVFIFIAVSRKSVLLIIISVLNLGISVMIWLDFDANITAVMRIIIAILAIIHYIFLKNTVRYTFKENDNGKIEMESNQKLKLNKQEDKK</sequence>
<dbReference type="KEGG" id="lmes:AB8B23_05800"/>
<dbReference type="RefSeq" id="WP_369713835.1">
    <property type="nucleotide sequence ID" value="NZ_CP165646.1"/>
</dbReference>
<feature type="transmembrane region" description="Helical" evidence="1">
    <location>
        <begin position="125"/>
        <end position="146"/>
    </location>
</feature>
<dbReference type="EMBL" id="CP165646">
    <property type="protein sequence ID" value="XDU65668.1"/>
    <property type="molecule type" value="Genomic_DNA"/>
</dbReference>
<gene>
    <name evidence="2" type="ORF">AB8B23_05800</name>
</gene>
<feature type="transmembrane region" description="Helical" evidence="1">
    <location>
        <begin position="177"/>
        <end position="196"/>
    </location>
</feature>
<keyword evidence="1" id="KW-0812">Transmembrane</keyword>
<keyword evidence="1" id="KW-0472">Membrane</keyword>
<proteinExistence type="predicted"/>
<reference evidence="2" key="1">
    <citation type="submission" date="2024-07" db="EMBL/GenBank/DDBJ databases">
        <authorList>
            <person name="Li X.-J."/>
            <person name="Wang X."/>
        </authorList>
    </citation>
    <scope>NUCLEOTIDE SEQUENCE</scope>
    <source>
        <strain evidence="2">HSP-342</strain>
    </source>
</reference>
<protein>
    <recommendedName>
        <fullName evidence="3">Transporter</fullName>
    </recommendedName>
</protein>
<organism evidence="2">
    <name type="scientific">Leptotrichia mesophila</name>
    <dbReference type="NCBI Taxonomy" id="3239303"/>
    <lineage>
        <taxon>Bacteria</taxon>
        <taxon>Fusobacteriati</taxon>
        <taxon>Fusobacteriota</taxon>
        <taxon>Fusobacteriia</taxon>
        <taxon>Fusobacteriales</taxon>
        <taxon>Leptotrichiaceae</taxon>
        <taxon>Leptotrichia</taxon>
    </lineage>
</organism>
<keyword evidence="1" id="KW-1133">Transmembrane helix</keyword>
<accession>A0AB39VF98</accession>
<evidence type="ECO:0000256" key="1">
    <source>
        <dbReference type="SAM" id="Phobius"/>
    </source>
</evidence>
<feature type="transmembrane region" description="Helical" evidence="1">
    <location>
        <begin position="37"/>
        <end position="62"/>
    </location>
</feature>
<feature type="transmembrane region" description="Helical" evidence="1">
    <location>
        <begin position="88"/>
        <end position="105"/>
    </location>
</feature>
<evidence type="ECO:0000313" key="2">
    <source>
        <dbReference type="EMBL" id="XDU65668.1"/>
    </source>
</evidence>
<feature type="transmembrane region" description="Helical" evidence="1">
    <location>
        <begin position="153"/>
        <end position="171"/>
    </location>
</feature>
<dbReference type="AlphaFoldDB" id="A0AB39VF98"/>
<name>A0AB39VF98_9FUSO</name>
<feature type="transmembrane region" description="Helical" evidence="1">
    <location>
        <begin position="7"/>
        <end position="25"/>
    </location>
</feature>
<evidence type="ECO:0008006" key="3">
    <source>
        <dbReference type="Google" id="ProtNLM"/>
    </source>
</evidence>